<proteinExistence type="predicted"/>
<dbReference type="Proteomes" id="UP000815325">
    <property type="component" value="Unassembled WGS sequence"/>
</dbReference>
<evidence type="ECO:0000313" key="3">
    <source>
        <dbReference type="Proteomes" id="UP000815325"/>
    </source>
</evidence>
<accession>A0ABQ7H9G6</accession>
<dbReference type="EMBL" id="MU069441">
    <property type="protein sequence ID" value="KAF5843491.1"/>
    <property type="molecule type" value="Genomic_DNA"/>
</dbReference>
<organism evidence="2 3">
    <name type="scientific">Dunaliella salina</name>
    <name type="common">Green alga</name>
    <name type="synonym">Protococcus salinus</name>
    <dbReference type="NCBI Taxonomy" id="3046"/>
    <lineage>
        <taxon>Eukaryota</taxon>
        <taxon>Viridiplantae</taxon>
        <taxon>Chlorophyta</taxon>
        <taxon>core chlorophytes</taxon>
        <taxon>Chlorophyceae</taxon>
        <taxon>CS clade</taxon>
        <taxon>Chlamydomonadales</taxon>
        <taxon>Dunaliellaceae</taxon>
        <taxon>Dunaliella</taxon>
    </lineage>
</organism>
<comment type="caution">
    <text evidence="2">The sequence shown here is derived from an EMBL/GenBank/DDBJ whole genome shotgun (WGS) entry which is preliminary data.</text>
</comment>
<evidence type="ECO:0008006" key="4">
    <source>
        <dbReference type="Google" id="ProtNLM"/>
    </source>
</evidence>
<gene>
    <name evidence="2" type="ORF">DUNSADRAFT_14407</name>
</gene>
<feature type="compositionally biased region" description="Low complexity" evidence="1">
    <location>
        <begin position="73"/>
        <end position="83"/>
    </location>
</feature>
<sequence length="157" mass="14981">MQLCAGAPGGPSTSKAAAAAGGAGAHASMCHFALTTKCINHERKCTHLLTTKSESTTRQHAHHNAHTTGAPGGPSTSNAATAAGGAGGAGSRAGTASTAGAPGGAGGSAGADKSAAAAPPADKTTAVLQAALLEAHKLWRACGMLDDAEQVCMVASV</sequence>
<feature type="region of interest" description="Disordered" evidence="1">
    <location>
        <begin position="53"/>
        <end position="117"/>
    </location>
</feature>
<protein>
    <recommendedName>
        <fullName evidence="4">Encoded protein</fullName>
    </recommendedName>
</protein>
<evidence type="ECO:0000313" key="2">
    <source>
        <dbReference type="EMBL" id="KAF5843491.1"/>
    </source>
</evidence>
<name>A0ABQ7H9G6_DUNSA</name>
<keyword evidence="3" id="KW-1185">Reference proteome</keyword>
<evidence type="ECO:0000256" key="1">
    <source>
        <dbReference type="SAM" id="MobiDB-lite"/>
    </source>
</evidence>
<reference evidence="2" key="1">
    <citation type="submission" date="2017-08" db="EMBL/GenBank/DDBJ databases">
        <authorList>
            <person name="Polle J.E."/>
            <person name="Barry K."/>
            <person name="Cushman J."/>
            <person name="Schmutz J."/>
            <person name="Tran D."/>
            <person name="Hathwaick L.T."/>
            <person name="Yim W.C."/>
            <person name="Jenkins J."/>
            <person name="Mckie-Krisberg Z.M."/>
            <person name="Prochnik S."/>
            <person name="Lindquist E."/>
            <person name="Dockter R.B."/>
            <person name="Adam C."/>
            <person name="Molina H."/>
            <person name="Bunkerborg J."/>
            <person name="Jin E."/>
            <person name="Buchheim M."/>
            <person name="Magnuson J."/>
        </authorList>
    </citation>
    <scope>NUCLEOTIDE SEQUENCE</scope>
    <source>
        <strain evidence="2">CCAP 19/18</strain>
    </source>
</reference>